<organism evidence="6 7">
    <name type="scientific">Pantoea coffeiphila</name>
    <dbReference type="NCBI Taxonomy" id="1465635"/>
    <lineage>
        <taxon>Bacteria</taxon>
        <taxon>Pseudomonadati</taxon>
        <taxon>Pseudomonadota</taxon>
        <taxon>Gammaproteobacteria</taxon>
        <taxon>Enterobacterales</taxon>
        <taxon>Erwiniaceae</taxon>
        <taxon>Pantoea</taxon>
    </lineage>
</organism>
<dbReference type="InterPro" id="IPR036390">
    <property type="entry name" value="WH_DNA-bd_sf"/>
</dbReference>
<evidence type="ECO:0000313" key="6">
    <source>
        <dbReference type="EMBL" id="PRD14368.1"/>
    </source>
</evidence>
<evidence type="ECO:0000256" key="3">
    <source>
        <dbReference type="ARBA" id="ARBA00023125"/>
    </source>
</evidence>
<reference evidence="6 7" key="1">
    <citation type="submission" date="2017-10" db="EMBL/GenBank/DDBJ databases">
        <title>Draft genome of two endophytic bacteria isolated from 'guarana' Paullinia cupana (Mart.) Ducke.</title>
        <authorList>
            <person name="Siqueira K.A."/>
            <person name="Liotti R.G."/>
            <person name="Mendes T.A."/>
            <person name="Soares M.A."/>
        </authorList>
    </citation>
    <scope>NUCLEOTIDE SEQUENCE [LARGE SCALE GENOMIC DNA]</scope>
    <source>
        <strain evidence="6 7">342</strain>
    </source>
</reference>
<keyword evidence="7" id="KW-1185">Reference proteome</keyword>
<evidence type="ECO:0000256" key="4">
    <source>
        <dbReference type="ARBA" id="ARBA00023163"/>
    </source>
</evidence>
<dbReference type="Proteomes" id="UP000239181">
    <property type="component" value="Unassembled WGS sequence"/>
</dbReference>
<dbReference type="OrthoDB" id="8885940at2"/>
<dbReference type="Pfam" id="PF03466">
    <property type="entry name" value="LysR_substrate"/>
    <property type="match status" value="1"/>
</dbReference>
<evidence type="ECO:0000256" key="2">
    <source>
        <dbReference type="ARBA" id="ARBA00023015"/>
    </source>
</evidence>
<dbReference type="Gene3D" id="1.10.10.10">
    <property type="entry name" value="Winged helix-like DNA-binding domain superfamily/Winged helix DNA-binding domain"/>
    <property type="match status" value="1"/>
</dbReference>
<dbReference type="Gene3D" id="3.40.190.290">
    <property type="match status" value="1"/>
</dbReference>
<dbReference type="GO" id="GO:0003700">
    <property type="term" value="F:DNA-binding transcription factor activity"/>
    <property type="evidence" value="ECO:0007669"/>
    <property type="project" value="InterPro"/>
</dbReference>
<dbReference type="PRINTS" id="PR00039">
    <property type="entry name" value="HTHLYSR"/>
</dbReference>
<dbReference type="AlphaFoldDB" id="A0A2S9I9A2"/>
<dbReference type="PANTHER" id="PTHR30537:SF5">
    <property type="entry name" value="HTH-TYPE TRANSCRIPTIONAL ACTIVATOR TTDR-RELATED"/>
    <property type="match status" value="1"/>
</dbReference>
<dbReference type="EMBL" id="PDET01000011">
    <property type="protein sequence ID" value="PRD14368.1"/>
    <property type="molecule type" value="Genomic_DNA"/>
</dbReference>
<dbReference type="RefSeq" id="WP_105593732.1">
    <property type="nucleotide sequence ID" value="NZ_PDET01000011.1"/>
</dbReference>
<feature type="domain" description="HTH lysR-type" evidence="5">
    <location>
        <begin position="1"/>
        <end position="61"/>
    </location>
</feature>
<name>A0A2S9I9A2_9GAMM</name>
<dbReference type="PANTHER" id="PTHR30537">
    <property type="entry name" value="HTH-TYPE TRANSCRIPTIONAL REGULATOR"/>
    <property type="match status" value="1"/>
</dbReference>
<sequence length="300" mass="33469">MDTTTYGQLAVFHTIAREQSISAAARKLGVTVPSVSKSLRLLEQKTGVPLFARTTRKISLTETGMALLKRTEGAMAELDTALEEVLNISGAPSGPVRITLPRFAWQLILRPLLADFYRTYPNIQLEVSVNDGSVSLVEEGFDLGIRFGNAVSEGMVAREIFPPFRMGLYASDEYLARHGTPTTPEELATHRLITYRFGTSKRLSKLILQSHGVTISPDMDNAMICNDIDTVRDAISDGVGIGRLFEPLRDNMSGYEHLQPVMNNYWPTFPAVCLYYLPRSQRAKRVQATVDFIVERLNNR</sequence>
<evidence type="ECO:0000313" key="7">
    <source>
        <dbReference type="Proteomes" id="UP000239181"/>
    </source>
</evidence>
<evidence type="ECO:0000256" key="1">
    <source>
        <dbReference type="ARBA" id="ARBA00009437"/>
    </source>
</evidence>
<dbReference type="SUPFAM" id="SSF53850">
    <property type="entry name" value="Periplasmic binding protein-like II"/>
    <property type="match status" value="1"/>
</dbReference>
<comment type="similarity">
    <text evidence="1">Belongs to the LysR transcriptional regulatory family.</text>
</comment>
<gene>
    <name evidence="6" type="ORF">CQW29_15995</name>
</gene>
<dbReference type="FunFam" id="1.10.10.10:FF:000001">
    <property type="entry name" value="LysR family transcriptional regulator"/>
    <property type="match status" value="1"/>
</dbReference>
<protein>
    <submittedName>
        <fullName evidence="6">LysR family transcriptional regulator</fullName>
    </submittedName>
</protein>
<comment type="caution">
    <text evidence="6">The sequence shown here is derived from an EMBL/GenBank/DDBJ whole genome shotgun (WGS) entry which is preliminary data.</text>
</comment>
<dbReference type="GO" id="GO:0003677">
    <property type="term" value="F:DNA binding"/>
    <property type="evidence" value="ECO:0007669"/>
    <property type="project" value="UniProtKB-KW"/>
</dbReference>
<dbReference type="InterPro" id="IPR000847">
    <property type="entry name" value="LysR_HTH_N"/>
</dbReference>
<dbReference type="SUPFAM" id="SSF46785">
    <property type="entry name" value="Winged helix' DNA-binding domain"/>
    <property type="match status" value="1"/>
</dbReference>
<keyword evidence="4" id="KW-0804">Transcription</keyword>
<dbReference type="PROSITE" id="PS50931">
    <property type="entry name" value="HTH_LYSR"/>
    <property type="match status" value="1"/>
</dbReference>
<keyword evidence="2" id="KW-0805">Transcription regulation</keyword>
<proteinExistence type="inferred from homology"/>
<evidence type="ECO:0000259" key="5">
    <source>
        <dbReference type="PROSITE" id="PS50931"/>
    </source>
</evidence>
<dbReference type="InterPro" id="IPR036388">
    <property type="entry name" value="WH-like_DNA-bd_sf"/>
</dbReference>
<accession>A0A2S9I9A2</accession>
<keyword evidence="3" id="KW-0238">DNA-binding</keyword>
<dbReference type="InterPro" id="IPR005119">
    <property type="entry name" value="LysR_subst-bd"/>
</dbReference>
<dbReference type="InterPro" id="IPR058163">
    <property type="entry name" value="LysR-type_TF_proteobact-type"/>
</dbReference>
<dbReference type="Pfam" id="PF00126">
    <property type="entry name" value="HTH_1"/>
    <property type="match status" value="1"/>
</dbReference>